<keyword evidence="3" id="KW-1185">Reference proteome</keyword>
<feature type="region of interest" description="Disordered" evidence="1">
    <location>
        <begin position="1"/>
        <end position="35"/>
    </location>
</feature>
<proteinExistence type="predicted"/>
<feature type="compositionally biased region" description="Basic residues" evidence="1">
    <location>
        <begin position="1"/>
        <end position="12"/>
    </location>
</feature>
<sequence length="65" mass="7333">MGTPAGRRKQRHGREGGTDERDRGQRGRRKLRPALKRFPKTLLCITSKLMSHHHPTTPLGGVKAH</sequence>
<dbReference type="AlphaFoldDB" id="A0A0E0IVR3"/>
<dbReference type="Gramene" id="ONIVA10G19280.2">
    <property type="protein sequence ID" value="ONIVA10G19280.2"/>
    <property type="gene ID" value="ONIVA10G19280"/>
</dbReference>
<dbReference type="Proteomes" id="UP000006591">
    <property type="component" value="Chromosome 10"/>
</dbReference>
<evidence type="ECO:0000313" key="2">
    <source>
        <dbReference type="EnsemblPlants" id="ONIVA10G19280.2"/>
    </source>
</evidence>
<accession>A0A0E0IVR3</accession>
<feature type="compositionally biased region" description="Basic and acidic residues" evidence="1">
    <location>
        <begin position="13"/>
        <end position="25"/>
    </location>
</feature>
<organism evidence="2">
    <name type="scientific">Oryza nivara</name>
    <name type="common">Indian wild rice</name>
    <name type="synonym">Oryza sativa f. spontanea</name>
    <dbReference type="NCBI Taxonomy" id="4536"/>
    <lineage>
        <taxon>Eukaryota</taxon>
        <taxon>Viridiplantae</taxon>
        <taxon>Streptophyta</taxon>
        <taxon>Embryophyta</taxon>
        <taxon>Tracheophyta</taxon>
        <taxon>Spermatophyta</taxon>
        <taxon>Magnoliopsida</taxon>
        <taxon>Liliopsida</taxon>
        <taxon>Poales</taxon>
        <taxon>Poaceae</taxon>
        <taxon>BOP clade</taxon>
        <taxon>Oryzoideae</taxon>
        <taxon>Oryzeae</taxon>
        <taxon>Oryzinae</taxon>
        <taxon>Oryza</taxon>
    </lineage>
</organism>
<reference evidence="2" key="1">
    <citation type="submission" date="2015-04" db="UniProtKB">
        <authorList>
            <consortium name="EnsemblPlants"/>
        </authorList>
    </citation>
    <scope>IDENTIFICATION</scope>
    <source>
        <strain evidence="2">SL10</strain>
    </source>
</reference>
<evidence type="ECO:0000313" key="3">
    <source>
        <dbReference type="Proteomes" id="UP000006591"/>
    </source>
</evidence>
<dbReference type="EnsemblPlants" id="ONIVA10G19280.2">
    <property type="protein sequence ID" value="ONIVA10G19280.2"/>
    <property type="gene ID" value="ONIVA10G19280"/>
</dbReference>
<feature type="compositionally biased region" description="Basic residues" evidence="1">
    <location>
        <begin position="26"/>
        <end position="35"/>
    </location>
</feature>
<name>A0A0E0IVR3_ORYNI</name>
<protein>
    <submittedName>
        <fullName evidence="2">Uncharacterized protein</fullName>
    </submittedName>
</protein>
<dbReference type="HOGENOM" id="CLU_2853615_0_0_1"/>
<reference evidence="2" key="2">
    <citation type="submission" date="2018-04" db="EMBL/GenBank/DDBJ databases">
        <title>OnivRS2 (Oryza nivara Reference Sequence Version 2).</title>
        <authorList>
            <person name="Zhang J."/>
            <person name="Kudrna D."/>
            <person name="Lee S."/>
            <person name="Talag J."/>
            <person name="Rajasekar S."/>
            <person name="Welchert J."/>
            <person name="Hsing Y.-I."/>
            <person name="Wing R.A."/>
        </authorList>
    </citation>
    <scope>NUCLEOTIDE SEQUENCE [LARGE SCALE GENOMIC DNA]</scope>
</reference>
<evidence type="ECO:0000256" key="1">
    <source>
        <dbReference type="SAM" id="MobiDB-lite"/>
    </source>
</evidence>